<gene>
    <name evidence="2" type="ORF">AOXY_G21939</name>
</gene>
<dbReference type="EMBL" id="JAGXEW010000022">
    <property type="protein sequence ID" value="KAK1159297.1"/>
    <property type="molecule type" value="Genomic_DNA"/>
</dbReference>
<protein>
    <submittedName>
        <fullName evidence="2">Uncharacterized protein</fullName>
    </submittedName>
</protein>
<feature type="compositionally biased region" description="Basic and acidic residues" evidence="1">
    <location>
        <begin position="94"/>
        <end position="107"/>
    </location>
</feature>
<feature type="region of interest" description="Disordered" evidence="1">
    <location>
        <begin position="32"/>
        <end position="81"/>
    </location>
</feature>
<evidence type="ECO:0000256" key="1">
    <source>
        <dbReference type="SAM" id="MobiDB-lite"/>
    </source>
</evidence>
<feature type="compositionally biased region" description="Low complexity" evidence="1">
    <location>
        <begin position="217"/>
        <end position="228"/>
    </location>
</feature>
<sequence length="235" mass="26358">MVKTKPVQHKPVKCVYINHFGKHSSGAVIQFEAGTRPSNKRSTRKVVKGLGSPSRVSPEIGVNEQDSSRQDESMPGKKNNKALQIKIGKKIKQTTRESFTKQKDIRISPKRKTQRHDGAKRFKTSMSTKENIDMTPNNITIGQRRMTTQKNQDNGTKQNGEGRSDSDGHSEMDRGVFTFSFPGAVTPVNKSAVKQGVLKVITKMVEENEMLRRKFMTNSQQSQTVTSQKLPDAQK</sequence>
<feature type="compositionally biased region" description="Polar residues" evidence="1">
    <location>
        <begin position="124"/>
        <end position="159"/>
    </location>
</feature>
<organism evidence="2 3">
    <name type="scientific">Acipenser oxyrinchus oxyrinchus</name>
    <dbReference type="NCBI Taxonomy" id="40147"/>
    <lineage>
        <taxon>Eukaryota</taxon>
        <taxon>Metazoa</taxon>
        <taxon>Chordata</taxon>
        <taxon>Craniata</taxon>
        <taxon>Vertebrata</taxon>
        <taxon>Euteleostomi</taxon>
        <taxon>Actinopterygii</taxon>
        <taxon>Chondrostei</taxon>
        <taxon>Acipenseriformes</taxon>
        <taxon>Acipenseridae</taxon>
        <taxon>Acipenser</taxon>
    </lineage>
</organism>
<feature type="compositionally biased region" description="Basic residues" evidence="1">
    <location>
        <begin position="38"/>
        <end position="47"/>
    </location>
</feature>
<keyword evidence="3" id="KW-1185">Reference proteome</keyword>
<name>A0AAD8CWH0_ACIOX</name>
<evidence type="ECO:0000313" key="2">
    <source>
        <dbReference type="EMBL" id="KAK1159297.1"/>
    </source>
</evidence>
<dbReference type="AlphaFoldDB" id="A0AAD8CWH0"/>
<reference evidence="2" key="1">
    <citation type="submission" date="2022-02" db="EMBL/GenBank/DDBJ databases">
        <title>Atlantic sturgeon de novo genome assembly.</title>
        <authorList>
            <person name="Stock M."/>
            <person name="Klopp C."/>
            <person name="Guiguen Y."/>
            <person name="Cabau C."/>
            <person name="Parinello H."/>
            <person name="Santidrian Yebra-Pimentel E."/>
            <person name="Kuhl H."/>
            <person name="Dirks R.P."/>
            <person name="Guessner J."/>
            <person name="Wuertz S."/>
            <person name="Du K."/>
            <person name="Schartl M."/>
        </authorList>
    </citation>
    <scope>NUCLEOTIDE SEQUENCE</scope>
    <source>
        <strain evidence="2">STURGEONOMICS-FGT-2020</strain>
        <tissue evidence="2">Whole blood</tissue>
    </source>
</reference>
<accession>A0AAD8CWH0</accession>
<dbReference type="Proteomes" id="UP001230051">
    <property type="component" value="Unassembled WGS sequence"/>
</dbReference>
<feature type="region of interest" description="Disordered" evidence="1">
    <location>
        <begin position="94"/>
        <end position="175"/>
    </location>
</feature>
<evidence type="ECO:0000313" key="3">
    <source>
        <dbReference type="Proteomes" id="UP001230051"/>
    </source>
</evidence>
<feature type="region of interest" description="Disordered" evidence="1">
    <location>
        <begin position="214"/>
        <end position="235"/>
    </location>
</feature>
<comment type="caution">
    <text evidence="2">The sequence shown here is derived from an EMBL/GenBank/DDBJ whole genome shotgun (WGS) entry which is preliminary data.</text>
</comment>
<feature type="compositionally biased region" description="Basic and acidic residues" evidence="1">
    <location>
        <begin position="66"/>
        <end position="75"/>
    </location>
</feature>
<feature type="compositionally biased region" description="Basic and acidic residues" evidence="1">
    <location>
        <begin position="160"/>
        <end position="174"/>
    </location>
</feature>
<proteinExistence type="predicted"/>